<dbReference type="CDD" id="cd01105">
    <property type="entry name" value="HTH_GlnR-like"/>
    <property type="match status" value="1"/>
</dbReference>
<name>A0AAP3GXF9_9LACO</name>
<gene>
    <name evidence="6" type="ORF">L2422_03820</name>
</gene>
<sequence>MISAHKNMLGIINKIQLSIGDLSDGIGVSQRQLRYWEEKGYIKPIADNEKGVRRYSFFMVGRCAQIKEFLDEGYTLTKAYEKTIEDEQKKKVFRDFIFNQGGNFTINVTDKEHSYGEIDLGAKCEGKELFGVVDKNGVRYELR</sequence>
<keyword evidence="4" id="KW-0804">Transcription</keyword>
<organism evidence="6 7">
    <name type="scientific">Lactobacillus mulieris</name>
    <dbReference type="NCBI Taxonomy" id="2508708"/>
    <lineage>
        <taxon>Bacteria</taxon>
        <taxon>Bacillati</taxon>
        <taxon>Bacillota</taxon>
        <taxon>Bacilli</taxon>
        <taxon>Lactobacillales</taxon>
        <taxon>Lactobacillaceae</taxon>
        <taxon>Lactobacillus</taxon>
    </lineage>
</organism>
<dbReference type="Pfam" id="PF13411">
    <property type="entry name" value="MerR_1"/>
    <property type="match status" value="1"/>
</dbReference>
<accession>A0AAP3GXF9</accession>
<dbReference type="InterPro" id="IPR047057">
    <property type="entry name" value="MerR_fam"/>
</dbReference>
<dbReference type="InterPro" id="IPR009061">
    <property type="entry name" value="DNA-bd_dom_put_sf"/>
</dbReference>
<feature type="domain" description="HTH merR-type" evidence="5">
    <location>
        <begin position="16"/>
        <end position="73"/>
    </location>
</feature>
<evidence type="ECO:0000256" key="2">
    <source>
        <dbReference type="ARBA" id="ARBA00023015"/>
    </source>
</evidence>
<evidence type="ECO:0000313" key="7">
    <source>
        <dbReference type="Proteomes" id="UP001213015"/>
    </source>
</evidence>
<keyword evidence="2" id="KW-0805">Transcription regulation</keyword>
<dbReference type="InterPro" id="IPR000551">
    <property type="entry name" value="MerR-type_HTH_dom"/>
</dbReference>
<dbReference type="EMBL" id="JAKHLF010000004">
    <property type="protein sequence ID" value="MCZ3844651.1"/>
    <property type="molecule type" value="Genomic_DNA"/>
</dbReference>
<keyword evidence="3" id="KW-0238">DNA-binding</keyword>
<dbReference type="GO" id="GO:0003677">
    <property type="term" value="F:DNA binding"/>
    <property type="evidence" value="ECO:0007669"/>
    <property type="project" value="UniProtKB-KW"/>
</dbReference>
<dbReference type="SMART" id="SM00422">
    <property type="entry name" value="HTH_MERR"/>
    <property type="match status" value="1"/>
</dbReference>
<evidence type="ECO:0000256" key="4">
    <source>
        <dbReference type="ARBA" id="ARBA00023163"/>
    </source>
</evidence>
<dbReference type="GO" id="GO:0003700">
    <property type="term" value="F:DNA-binding transcription factor activity"/>
    <property type="evidence" value="ECO:0007669"/>
    <property type="project" value="InterPro"/>
</dbReference>
<dbReference type="PANTHER" id="PTHR30204">
    <property type="entry name" value="REDOX-CYCLING DRUG-SENSING TRANSCRIPTIONAL ACTIVATOR SOXR"/>
    <property type="match status" value="1"/>
</dbReference>
<evidence type="ECO:0000259" key="5">
    <source>
        <dbReference type="PROSITE" id="PS50937"/>
    </source>
</evidence>
<proteinExistence type="predicted"/>
<keyword evidence="1" id="KW-0678">Repressor</keyword>
<reference evidence="6" key="1">
    <citation type="submission" date="2022-01" db="EMBL/GenBank/DDBJ databases">
        <title>VMRC isolate genome collection.</title>
        <authorList>
            <person name="France M."/>
            <person name="Rutt L."/>
            <person name="Humphrys M."/>
            <person name="Ravel J."/>
        </authorList>
    </citation>
    <scope>NUCLEOTIDE SEQUENCE</scope>
    <source>
        <strain evidence="6">C0127B5</strain>
    </source>
</reference>
<dbReference type="AlphaFoldDB" id="A0AAP3GXF9"/>
<dbReference type="SUPFAM" id="SSF46955">
    <property type="entry name" value="Putative DNA-binding domain"/>
    <property type="match status" value="1"/>
</dbReference>
<dbReference type="PROSITE" id="PS50937">
    <property type="entry name" value="HTH_MERR_2"/>
    <property type="match status" value="1"/>
</dbReference>
<evidence type="ECO:0000313" key="6">
    <source>
        <dbReference type="EMBL" id="MCZ3844651.1"/>
    </source>
</evidence>
<dbReference type="Proteomes" id="UP001213015">
    <property type="component" value="Unassembled WGS sequence"/>
</dbReference>
<dbReference type="Gene3D" id="1.10.1660.10">
    <property type="match status" value="1"/>
</dbReference>
<comment type="caution">
    <text evidence="6">The sequence shown here is derived from an EMBL/GenBank/DDBJ whole genome shotgun (WGS) entry which is preliminary data.</text>
</comment>
<dbReference type="PANTHER" id="PTHR30204:SF69">
    <property type="entry name" value="MERR-FAMILY TRANSCRIPTIONAL REGULATOR"/>
    <property type="match status" value="1"/>
</dbReference>
<evidence type="ECO:0000256" key="3">
    <source>
        <dbReference type="ARBA" id="ARBA00023125"/>
    </source>
</evidence>
<evidence type="ECO:0000256" key="1">
    <source>
        <dbReference type="ARBA" id="ARBA00022491"/>
    </source>
</evidence>
<dbReference type="RefSeq" id="WP_006585901.1">
    <property type="nucleotide sequence ID" value="NZ_CABMGH010000038.1"/>
</dbReference>
<protein>
    <submittedName>
        <fullName evidence="6">MerR family transcriptional regulator</fullName>
    </submittedName>
</protein>